<dbReference type="AlphaFoldDB" id="A0A5E4R618"/>
<accession>A0A5E4R618</accession>
<sequence length="162" mass="18444">MMRSRSVSLAPASPNRVSYPRDNMVPDTKSRRSVRLSENSIRISVEYYSARTITIEPGLYVRSSAGSGISSTNRAVPYAKTIAFRPYVSSHPTPEPIPTHTQRRREAKLASCKDSSYLPKSGHIHMGLRYYYNVTPCIDAPLNCNYNSRLFYKYFTFFSTIK</sequence>
<gene>
    <name evidence="2" type="ORF">LSINAPIS_LOCUS14447</name>
</gene>
<evidence type="ECO:0000313" key="3">
    <source>
        <dbReference type="Proteomes" id="UP000324832"/>
    </source>
</evidence>
<dbReference type="Proteomes" id="UP000324832">
    <property type="component" value="Unassembled WGS sequence"/>
</dbReference>
<dbReference type="EMBL" id="FZQP02006891">
    <property type="protein sequence ID" value="VVD04760.1"/>
    <property type="molecule type" value="Genomic_DNA"/>
</dbReference>
<reference evidence="2 3" key="1">
    <citation type="submission" date="2017-07" db="EMBL/GenBank/DDBJ databases">
        <authorList>
            <person name="Talla V."/>
            <person name="Backstrom N."/>
        </authorList>
    </citation>
    <scope>NUCLEOTIDE SEQUENCE [LARGE SCALE GENOMIC DNA]</scope>
</reference>
<evidence type="ECO:0000313" key="2">
    <source>
        <dbReference type="EMBL" id="VVD04760.1"/>
    </source>
</evidence>
<evidence type="ECO:0000256" key="1">
    <source>
        <dbReference type="SAM" id="MobiDB-lite"/>
    </source>
</evidence>
<keyword evidence="3" id="KW-1185">Reference proteome</keyword>
<organism evidence="2 3">
    <name type="scientific">Leptidea sinapis</name>
    <dbReference type="NCBI Taxonomy" id="189913"/>
    <lineage>
        <taxon>Eukaryota</taxon>
        <taxon>Metazoa</taxon>
        <taxon>Ecdysozoa</taxon>
        <taxon>Arthropoda</taxon>
        <taxon>Hexapoda</taxon>
        <taxon>Insecta</taxon>
        <taxon>Pterygota</taxon>
        <taxon>Neoptera</taxon>
        <taxon>Endopterygota</taxon>
        <taxon>Lepidoptera</taxon>
        <taxon>Glossata</taxon>
        <taxon>Ditrysia</taxon>
        <taxon>Papilionoidea</taxon>
        <taxon>Pieridae</taxon>
        <taxon>Dismorphiinae</taxon>
        <taxon>Leptidea</taxon>
    </lineage>
</organism>
<proteinExistence type="predicted"/>
<feature type="region of interest" description="Disordered" evidence="1">
    <location>
        <begin position="1"/>
        <end position="32"/>
    </location>
</feature>
<name>A0A5E4R618_9NEOP</name>
<protein>
    <submittedName>
        <fullName evidence="2">Uncharacterized protein</fullName>
    </submittedName>
</protein>